<proteinExistence type="predicted"/>
<dbReference type="SUPFAM" id="SSF50891">
    <property type="entry name" value="Cyclophilin-like"/>
    <property type="match status" value="2"/>
</dbReference>
<reference evidence="7" key="1">
    <citation type="journal article" date="2019" name="Int. J. Syst. Evol. Microbiol.">
        <title>The Global Catalogue of Microorganisms (GCM) 10K type strain sequencing project: providing services to taxonomists for standard genome sequencing and annotation.</title>
        <authorList>
            <consortium name="The Broad Institute Genomics Platform"/>
            <consortium name="The Broad Institute Genome Sequencing Center for Infectious Disease"/>
            <person name="Wu L."/>
            <person name="Ma J."/>
        </authorList>
    </citation>
    <scope>NUCLEOTIDE SEQUENCE [LARGE SCALE GENOMIC DNA]</scope>
    <source>
        <strain evidence="7">CGMCC 1.16026</strain>
    </source>
</reference>
<gene>
    <name evidence="6" type="ORF">ACFQBQ_12575</name>
</gene>
<keyword evidence="7" id="KW-1185">Reference proteome</keyword>
<evidence type="ECO:0000256" key="3">
    <source>
        <dbReference type="ARBA" id="ARBA00023235"/>
    </source>
</evidence>
<dbReference type="InterPro" id="IPR029000">
    <property type="entry name" value="Cyclophilin-like_dom_sf"/>
</dbReference>
<dbReference type="InterPro" id="IPR044666">
    <property type="entry name" value="Cyclophilin_A-like"/>
</dbReference>
<dbReference type="PANTHER" id="PTHR45625">
    <property type="entry name" value="PEPTIDYL-PROLYL CIS-TRANS ISOMERASE-RELATED"/>
    <property type="match status" value="1"/>
</dbReference>
<evidence type="ECO:0000256" key="4">
    <source>
        <dbReference type="SAM" id="SignalP"/>
    </source>
</evidence>
<feature type="chain" id="PRO_5046990200" description="peptidylprolyl isomerase" evidence="4">
    <location>
        <begin position="21"/>
        <end position="411"/>
    </location>
</feature>
<dbReference type="EMBL" id="JBHSWI010000001">
    <property type="protein sequence ID" value="MFC6646404.1"/>
    <property type="molecule type" value="Genomic_DNA"/>
</dbReference>
<evidence type="ECO:0000313" key="7">
    <source>
        <dbReference type="Proteomes" id="UP001596391"/>
    </source>
</evidence>
<keyword evidence="4" id="KW-0732">Signal</keyword>
<evidence type="ECO:0000256" key="1">
    <source>
        <dbReference type="ARBA" id="ARBA00013194"/>
    </source>
</evidence>
<dbReference type="PANTHER" id="PTHR45625:SF4">
    <property type="entry name" value="PEPTIDYLPROLYL ISOMERASE DOMAIN AND WD REPEAT-CONTAINING PROTEIN 1"/>
    <property type="match status" value="1"/>
</dbReference>
<feature type="domain" description="PPIase cyclophilin-type" evidence="5">
    <location>
        <begin position="41"/>
        <end position="204"/>
    </location>
</feature>
<dbReference type="GO" id="GO:0003755">
    <property type="term" value="F:peptidyl-prolyl cis-trans isomerase activity"/>
    <property type="evidence" value="ECO:0007669"/>
    <property type="project" value="UniProtKB-EC"/>
</dbReference>
<dbReference type="CDD" id="cd00317">
    <property type="entry name" value="cyclophilin"/>
    <property type="match status" value="1"/>
</dbReference>
<dbReference type="Pfam" id="PF00160">
    <property type="entry name" value="Pro_isomerase"/>
    <property type="match status" value="2"/>
</dbReference>
<accession>A0ABW1ZBF1</accession>
<evidence type="ECO:0000256" key="2">
    <source>
        <dbReference type="ARBA" id="ARBA00023110"/>
    </source>
</evidence>
<keyword evidence="2" id="KW-0697">Rotamase</keyword>
<protein>
    <recommendedName>
        <fullName evidence="1">peptidylprolyl isomerase</fullName>
        <ecNumber evidence="1">5.2.1.8</ecNumber>
    </recommendedName>
</protein>
<dbReference type="Proteomes" id="UP001596391">
    <property type="component" value="Unassembled WGS sequence"/>
</dbReference>
<feature type="domain" description="PPIase cyclophilin-type" evidence="5">
    <location>
        <begin position="248"/>
        <end position="409"/>
    </location>
</feature>
<comment type="caution">
    <text evidence="6">The sequence shown here is derived from an EMBL/GenBank/DDBJ whole genome shotgun (WGS) entry which is preliminary data.</text>
</comment>
<keyword evidence="3 6" id="KW-0413">Isomerase</keyword>
<evidence type="ECO:0000259" key="5">
    <source>
        <dbReference type="PROSITE" id="PS50072"/>
    </source>
</evidence>
<name>A0ABW1ZBF1_9BACT</name>
<dbReference type="RefSeq" id="WP_263370076.1">
    <property type="nucleotide sequence ID" value="NZ_JAGSYD010000001.1"/>
</dbReference>
<evidence type="ECO:0000313" key="6">
    <source>
        <dbReference type="EMBL" id="MFC6646404.1"/>
    </source>
</evidence>
<dbReference type="EC" id="5.2.1.8" evidence="1"/>
<dbReference type="PROSITE" id="PS50072">
    <property type="entry name" value="CSA_PPIASE_2"/>
    <property type="match status" value="2"/>
</dbReference>
<dbReference type="Gene3D" id="2.40.100.10">
    <property type="entry name" value="Cyclophilin-like"/>
    <property type="match status" value="2"/>
</dbReference>
<dbReference type="InterPro" id="IPR002130">
    <property type="entry name" value="Cyclophilin-type_PPIase_dom"/>
</dbReference>
<feature type="signal peptide" evidence="4">
    <location>
        <begin position="1"/>
        <end position="20"/>
    </location>
</feature>
<sequence>MKRFASACLLSLTLASAAVAQHVASHTAHKPAEPQPTGPTAVFDTTMGRITCKLYAKEMPATTANFIALAEGRKPWMDPFTGKTMSGTPYFDATSILGITGGVSGGDRVGSGKGYADDPTPTEKAGVSLLHDGLLGIRLISDGTQQTASGLIFQTHANLEMEHRMLPFGLCDAASIEVIRKLQHALLMADNRPAEPVAIDHVSIVPPGRPLPAVAPHAAAASIVPQFPPQPAPAVAPPEPTGPTAVIDTTMGAMRCKLFTQTTVATENFIGLAEGKKDWKHPITHQTMHDKPFYNGVHFARVIPDFMVQQSDVPGGAADGDIGFTFANEIIPGISFDRPGRLAYANDGPTTNNSQFFITSTPEHRLDGNYTIFGQCDADALKVVDAISSVPRDAHHKPLKPITVRSITIVP</sequence>
<organism evidence="6 7">
    <name type="scientific">Granulicella cerasi</name>
    <dbReference type="NCBI Taxonomy" id="741063"/>
    <lineage>
        <taxon>Bacteria</taxon>
        <taxon>Pseudomonadati</taxon>
        <taxon>Acidobacteriota</taxon>
        <taxon>Terriglobia</taxon>
        <taxon>Terriglobales</taxon>
        <taxon>Acidobacteriaceae</taxon>
        <taxon>Granulicella</taxon>
    </lineage>
</organism>